<proteinExistence type="predicted"/>
<evidence type="ECO:0000313" key="1">
    <source>
        <dbReference type="EMBL" id="PMD52626.1"/>
    </source>
</evidence>
<name>A0A2J6SPC4_9HELO</name>
<dbReference type="GeneID" id="36579083"/>
<dbReference type="RefSeq" id="XP_024729530.1">
    <property type="nucleotide sequence ID" value="XM_024871001.1"/>
</dbReference>
<dbReference type="InParanoid" id="A0A2J6SPC4"/>
<keyword evidence="2" id="KW-1185">Reference proteome</keyword>
<gene>
    <name evidence="1" type="ORF">K444DRAFT_201860</name>
</gene>
<dbReference type="AlphaFoldDB" id="A0A2J6SPC4"/>
<sequence length="176" mass="19946">MYSLVYTHNSFYADPVLNQNIRAVALAGISKAERLIISQFNDLSRLVSLESFSMIIAKICLLRLLLIYRNDVLLCARSVKFPVRSRGIFVTRLEKVKFMYRVAATTFGILCERAPSFALCEWSDNVQQNDLAQSDAALLATAIKELGAGYTNFCEQELSQEHDEVLLLFIKRSARK</sequence>
<dbReference type="EMBL" id="KZ613898">
    <property type="protein sequence ID" value="PMD52626.1"/>
    <property type="molecule type" value="Genomic_DNA"/>
</dbReference>
<protein>
    <submittedName>
        <fullName evidence="1">Uncharacterized protein</fullName>
    </submittedName>
</protein>
<evidence type="ECO:0000313" key="2">
    <source>
        <dbReference type="Proteomes" id="UP000235371"/>
    </source>
</evidence>
<accession>A0A2J6SPC4</accession>
<organism evidence="1 2">
    <name type="scientific">Hyaloscypha bicolor E</name>
    <dbReference type="NCBI Taxonomy" id="1095630"/>
    <lineage>
        <taxon>Eukaryota</taxon>
        <taxon>Fungi</taxon>
        <taxon>Dikarya</taxon>
        <taxon>Ascomycota</taxon>
        <taxon>Pezizomycotina</taxon>
        <taxon>Leotiomycetes</taxon>
        <taxon>Helotiales</taxon>
        <taxon>Hyaloscyphaceae</taxon>
        <taxon>Hyaloscypha</taxon>
        <taxon>Hyaloscypha bicolor</taxon>
    </lineage>
</organism>
<dbReference type="Proteomes" id="UP000235371">
    <property type="component" value="Unassembled WGS sequence"/>
</dbReference>
<reference evidence="1 2" key="1">
    <citation type="submission" date="2016-04" db="EMBL/GenBank/DDBJ databases">
        <title>A degradative enzymes factory behind the ericoid mycorrhizal symbiosis.</title>
        <authorList>
            <consortium name="DOE Joint Genome Institute"/>
            <person name="Martino E."/>
            <person name="Morin E."/>
            <person name="Grelet G."/>
            <person name="Kuo A."/>
            <person name="Kohler A."/>
            <person name="Daghino S."/>
            <person name="Barry K."/>
            <person name="Choi C."/>
            <person name="Cichocki N."/>
            <person name="Clum A."/>
            <person name="Copeland A."/>
            <person name="Hainaut M."/>
            <person name="Haridas S."/>
            <person name="Labutti K."/>
            <person name="Lindquist E."/>
            <person name="Lipzen A."/>
            <person name="Khouja H.-R."/>
            <person name="Murat C."/>
            <person name="Ohm R."/>
            <person name="Olson A."/>
            <person name="Spatafora J."/>
            <person name="Veneault-Fourrey C."/>
            <person name="Henrissat B."/>
            <person name="Grigoriev I."/>
            <person name="Martin F."/>
            <person name="Perotto S."/>
        </authorList>
    </citation>
    <scope>NUCLEOTIDE SEQUENCE [LARGE SCALE GENOMIC DNA]</scope>
    <source>
        <strain evidence="1 2">E</strain>
    </source>
</reference>